<accession>A0ABS5CN02</accession>
<keyword evidence="2" id="KW-1185">Reference proteome</keyword>
<proteinExistence type="predicted"/>
<name>A0ABS5CN02_9BACL</name>
<dbReference type="Pfam" id="PF10719">
    <property type="entry name" value="ComFB"/>
    <property type="match status" value="1"/>
</dbReference>
<dbReference type="RefSeq" id="WP_091224372.1">
    <property type="nucleotide sequence ID" value="NZ_JAGKSP010000036.1"/>
</dbReference>
<gene>
    <name evidence="1" type="ORF">I8J30_31700</name>
</gene>
<evidence type="ECO:0000313" key="1">
    <source>
        <dbReference type="EMBL" id="MBP3967244.1"/>
    </source>
</evidence>
<dbReference type="EMBL" id="JAGKSP010000036">
    <property type="protein sequence ID" value="MBP3967244.1"/>
    <property type="molecule type" value="Genomic_DNA"/>
</dbReference>
<evidence type="ECO:0000313" key="2">
    <source>
        <dbReference type="Proteomes" id="UP000673394"/>
    </source>
</evidence>
<dbReference type="InterPro" id="IPR019657">
    <property type="entry name" value="ComFB"/>
</dbReference>
<protein>
    <submittedName>
        <fullName evidence="1">Late competence development ComFB family protein</fullName>
    </submittedName>
</protein>
<dbReference type="Proteomes" id="UP000673394">
    <property type="component" value="Unassembled WGS sequence"/>
</dbReference>
<comment type="caution">
    <text evidence="1">The sequence shown here is derived from an EMBL/GenBank/DDBJ whole genome shotgun (WGS) entry which is preliminary data.</text>
</comment>
<reference evidence="1 2" key="1">
    <citation type="submission" date="2021-04" db="EMBL/GenBank/DDBJ databases">
        <title>Paenibacillus sp. DLE-14 whole genome sequence.</title>
        <authorList>
            <person name="Ham Y.J."/>
        </authorList>
    </citation>
    <scope>NUCLEOTIDE SEQUENCE [LARGE SCALE GENOMIC DNA]</scope>
    <source>
        <strain evidence="1 2">DLE-14</strain>
    </source>
</reference>
<sequence length="95" mass="10731">MNYSGSLPVLNAMEPIVEAVLEEHYVKTGILKCGCDRCKLDILLLSLNHLPTHYTSSQEGEAYIKAHYLNPQQQSDVLREITEAVKVIELKPKHN</sequence>
<organism evidence="1 2">
    <name type="scientific">Paenibacillus lignilyticus</name>
    <dbReference type="NCBI Taxonomy" id="1172615"/>
    <lineage>
        <taxon>Bacteria</taxon>
        <taxon>Bacillati</taxon>
        <taxon>Bacillota</taxon>
        <taxon>Bacilli</taxon>
        <taxon>Bacillales</taxon>
        <taxon>Paenibacillaceae</taxon>
        <taxon>Paenibacillus</taxon>
    </lineage>
</organism>